<evidence type="ECO:0000256" key="5">
    <source>
        <dbReference type="RuleBase" id="RU000499"/>
    </source>
</evidence>
<dbReference type="SUPFAM" id="SSF52833">
    <property type="entry name" value="Thioredoxin-like"/>
    <property type="match status" value="1"/>
</dbReference>
<dbReference type="InterPro" id="IPR029760">
    <property type="entry name" value="GPX_CS"/>
</dbReference>
<dbReference type="AlphaFoldDB" id="A0A2N7TJQ2"/>
<sequence length="161" mass="18636">MSIHDYQCRNYRGEPFNLGALRGQVLLIVNVASRCGFTPQLRELERLYRRYRDRGFTVLGFPCNQFGHQTPESALDFCAFSEREYRVSFPLMEKVKVNGADAHPLFEELKREAPGVLGTTLIKWNFTKFLVGRDGRVIHRFSPRDGELELREALEKALDEP</sequence>
<dbReference type="PROSITE" id="PS51355">
    <property type="entry name" value="GLUTATHIONE_PEROXID_3"/>
    <property type="match status" value="1"/>
</dbReference>
<dbReference type="Gene3D" id="3.40.30.10">
    <property type="entry name" value="Glutaredoxin"/>
    <property type="match status" value="1"/>
</dbReference>
<proteinExistence type="inferred from homology"/>
<name>A0A2N7TJQ2_9GAMM</name>
<evidence type="ECO:0000313" key="6">
    <source>
        <dbReference type="EMBL" id="PMR68421.1"/>
    </source>
</evidence>
<feature type="active site" evidence="4">
    <location>
        <position position="35"/>
    </location>
</feature>
<dbReference type="RefSeq" id="WP_102628758.1">
    <property type="nucleotide sequence ID" value="NZ_PDOH01000055.1"/>
</dbReference>
<keyword evidence="3 5" id="KW-0560">Oxidoreductase</keyword>
<dbReference type="CDD" id="cd00340">
    <property type="entry name" value="GSH_Peroxidase"/>
    <property type="match status" value="1"/>
</dbReference>
<dbReference type="Pfam" id="PF00255">
    <property type="entry name" value="GSHPx"/>
    <property type="match status" value="1"/>
</dbReference>
<dbReference type="PROSITE" id="PS00460">
    <property type="entry name" value="GLUTATHIONE_PEROXID_1"/>
    <property type="match status" value="1"/>
</dbReference>
<protein>
    <recommendedName>
        <fullName evidence="5">Glutathione peroxidase</fullName>
    </recommendedName>
</protein>
<dbReference type="PANTHER" id="PTHR11592">
    <property type="entry name" value="GLUTATHIONE PEROXIDASE"/>
    <property type="match status" value="1"/>
</dbReference>
<dbReference type="GO" id="GO:0004601">
    <property type="term" value="F:peroxidase activity"/>
    <property type="evidence" value="ECO:0007669"/>
    <property type="project" value="UniProtKB-KW"/>
</dbReference>
<dbReference type="Proteomes" id="UP000235346">
    <property type="component" value="Unassembled WGS sequence"/>
</dbReference>
<dbReference type="EMBL" id="PNRE01000067">
    <property type="protein sequence ID" value="PMR68421.1"/>
    <property type="molecule type" value="Genomic_DNA"/>
</dbReference>
<gene>
    <name evidence="6" type="ORF">C1H66_15200</name>
</gene>
<keyword evidence="7" id="KW-1185">Reference proteome</keyword>
<accession>A0A2N7TJQ2</accession>
<dbReference type="PRINTS" id="PR01011">
    <property type="entry name" value="GLUTPROXDASE"/>
</dbReference>
<dbReference type="GO" id="GO:0034599">
    <property type="term" value="P:cellular response to oxidative stress"/>
    <property type="evidence" value="ECO:0007669"/>
    <property type="project" value="TreeGrafter"/>
</dbReference>
<comment type="caution">
    <text evidence="6">The sequence shown here is derived from an EMBL/GenBank/DDBJ whole genome shotgun (WGS) entry which is preliminary data.</text>
</comment>
<evidence type="ECO:0000313" key="7">
    <source>
        <dbReference type="Proteomes" id="UP000235346"/>
    </source>
</evidence>
<comment type="similarity">
    <text evidence="1 5">Belongs to the glutathione peroxidase family.</text>
</comment>
<dbReference type="InterPro" id="IPR036249">
    <property type="entry name" value="Thioredoxin-like_sf"/>
</dbReference>
<evidence type="ECO:0000256" key="3">
    <source>
        <dbReference type="ARBA" id="ARBA00023002"/>
    </source>
</evidence>
<keyword evidence="2 5" id="KW-0575">Peroxidase</keyword>
<evidence type="ECO:0000256" key="4">
    <source>
        <dbReference type="PIRSR" id="PIRSR000303-1"/>
    </source>
</evidence>
<reference evidence="6 7" key="1">
    <citation type="submission" date="2018-01" db="EMBL/GenBank/DDBJ databases">
        <title>Halomonas endophytica sp. nov., isolated from storage liquid in the stems of Populus euphratica.</title>
        <authorList>
            <person name="Chen C."/>
        </authorList>
    </citation>
    <scope>NUCLEOTIDE SEQUENCE [LARGE SCALE GENOMIC DNA]</scope>
    <source>
        <strain evidence="6 7">DSM 26881</strain>
    </source>
</reference>
<dbReference type="InterPro" id="IPR000889">
    <property type="entry name" value="Glutathione_peroxidase"/>
</dbReference>
<dbReference type="PROSITE" id="PS00763">
    <property type="entry name" value="GLUTATHIONE_PEROXID_2"/>
    <property type="match status" value="1"/>
</dbReference>
<organism evidence="6 7">
    <name type="scientific">Halomonas heilongjiangensis</name>
    <dbReference type="NCBI Taxonomy" id="1387883"/>
    <lineage>
        <taxon>Bacteria</taxon>
        <taxon>Pseudomonadati</taxon>
        <taxon>Pseudomonadota</taxon>
        <taxon>Gammaproteobacteria</taxon>
        <taxon>Oceanospirillales</taxon>
        <taxon>Halomonadaceae</taxon>
        <taxon>Halomonas</taxon>
    </lineage>
</organism>
<dbReference type="PIRSF" id="PIRSF000303">
    <property type="entry name" value="Glutathion_perox"/>
    <property type="match status" value="1"/>
</dbReference>
<dbReference type="InterPro" id="IPR029759">
    <property type="entry name" value="GPX_AS"/>
</dbReference>
<evidence type="ECO:0000256" key="1">
    <source>
        <dbReference type="ARBA" id="ARBA00006926"/>
    </source>
</evidence>
<dbReference type="PANTHER" id="PTHR11592:SF78">
    <property type="entry name" value="GLUTATHIONE PEROXIDASE"/>
    <property type="match status" value="1"/>
</dbReference>
<dbReference type="OrthoDB" id="9785502at2"/>
<dbReference type="FunFam" id="3.40.30.10:FF:000010">
    <property type="entry name" value="Glutathione peroxidase"/>
    <property type="match status" value="1"/>
</dbReference>
<evidence type="ECO:0000256" key="2">
    <source>
        <dbReference type="ARBA" id="ARBA00022559"/>
    </source>
</evidence>